<reference evidence="1 2" key="1">
    <citation type="journal article" date="2022" name="Plant J.">
        <title>Chromosome-level genome of Camellia lanceoleosa provides a valuable resource for understanding genome evolution and self-incompatibility.</title>
        <authorList>
            <person name="Gong W."/>
            <person name="Xiao S."/>
            <person name="Wang L."/>
            <person name="Liao Z."/>
            <person name="Chang Y."/>
            <person name="Mo W."/>
            <person name="Hu G."/>
            <person name="Li W."/>
            <person name="Zhao G."/>
            <person name="Zhu H."/>
            <person name="Hu X."/>
            <person name="Ji K."/>
            <person name="Xiang X."/>
            <person name="Song Q."/>
            <person name="Yuan D."/>
            <person name="Jin S."/>
            <person name="Zhang L."/>
        </authorList>
    </citation>
    <scope>NUCLEOTIDE SEQUENCE [LARGE SCALE GENOMIC DNA]</scope>
    <source>
        <strain evidence="1">SQ_2022a</strain>
    </source>
</reference>
<gene>
    <name evidence="1" type="ORF">LOK49_LG08G00648</name>
</gene>
<keyword evidence="2" id="KW-1185">Reference proteome</keyword>
<evidence type="ECO:0000313" key="2">
    <source>
        <dbReference type="Proteomes" id="UP001060215"/>
    </source>
</evidence>
<evidence type="ECO:0000313" key="1">
    <source>
        <dbReference type="EMBL" id="KAI8002986.1"/>
    </source>
</evidence>
<name>A0ACC0GPZ2_9ERIC</name>
<organism evidence="1 2">
    <name type="scientific">Camellia lanceoleosa</name>
    <dbReference type="NCBI Taxonomy" id="1840588"/>
    <lineage>
        <taxon>Eukaryota</taxon>
        <taxon>Viridiplantae</taxon>
        <taxon>Streptophyta</taxon>
        <taxon>Embryophyta</taxon>
        <taxon>Tracheophyta</taxon>
        <taxon>Spermatophyta</taxon>
        <taxon>Magnoliopsida</taxon>
        <taxon>eudicotyledons</taxon>
        <taxon>Gunneridae</taxon>
        <taxon>Pentapetalae</taxon>
        <taxon>asterids</taxon>
        <taxon>Ericales</taxon>
        <taxon>Theaceae</taxon>
        <taxon>Camellia</taxon>
    </lineage>
</organism>
<dbReference type="EMBL" id="CM045766">
    <property type="protein sequence ID" value="KAI8002986.1"/>
    <property type="molecule type" value="Genomic_DNA"/>
</dbReference>
<comment type="caution">
    <text evidence="1">The sequence shown here is derived from an EMBL/GenBank/DDBJ whole genome shotgun (WGS) entry which is preliminary data.</text>
</comment>
<proteinExistence type="predicted"/>
<sequence>MGSNNVYDFDTGADKTKKESVIDRIARVAFETIRKQGRKLCTVDKANVYLMQLVPTDLGNSYLTSSLLLKASMLWRQSNGDILMLNSPTLDANLWTAAIVAEILGMTFPPFCCLLYWNLECSPLTERAIEGMWGKEYLLLGLGTS</sequence>
<accession>A0ACC0GPZ2</accession>
<dbReference type="Proteomes" id="UP001060215">
    <property type="component" value="Chromosome 9"/>
</dbReference>
<protein>
    <submittedName>
        <fullName evidence="1">Uncharacterized protein</fullName>
    </submittedName>
</protein>